<dbReference type="GO" id="GO:0016829">
    <property type="term" value="F:lyase activity"/>
    <property type="evidence" value="ECO:0007669"/>
    <property type="project" value="UniProtKB-KW"/>
</dbReference>
<gene>
    <name evidence="8" type="ORF">SAMN02745190_00570</name>
</gene>
<organism evidence="8 9">
    <name type="scientific">Schwartzia succinivorans DSM 10502</name>
    <dbReference type="NCBI Taxonomy" id="1123243"/>
    <lineage>
        <taxon>Bacteria</taxon>
        <taxon>Bacillati</taxon>
        <taxon>Bacillota</taxon>
        <taxon>Negativicutes</taxon>
        <taxon>Selenomonadales</taxon>
        <taxon>Selenomonadaceae</taxon>
        <taxon>Schwartzia</taxon>
    </lineage>
</organism>
<comment type="catalytic activity">
    <reaction evidence="5">
        <text>siroheme + 2 H(+) = 12,18-didecarboxysiroheme + 2 CO2</text>
        <dbReference type="Rhea" id="RHEA:19093"/>
        <dbReference type="ChEBI" id="CHEBI:15378"/>
        <dbReference type="ChEBI" id="CHEBI:16526"/>
        <dbReference type="ChEBI" id="CHEBI:60052"/>
        <dbReference type="ChEBI" id="CHEBI:140497"/>
        <dbReference type="EC" id="4.1.1.111"/>
    </reaction>
</comment>
<feature type="domain" description="Siroheme decarboxylase NirL-like HTH" evidence="7">
    <location>
        <begin position="6"/>
        <end position="52"/>
    </location>
</feature>
<sequence length="156" mass="18088">MIDSIDKKIIRVLQKGIPMTAEPFGVMAKECGISTTEFLNRLNDLKECGVLRRMGAVLQHRHAGYKANALCVWQVPEDQLDEAGKTISAENAVSHCYTRTTTPEWPYNFYTMIHAHTRQQCEEIAERIERENHFSGRRLFYSVKEWKKASMKYFAE</sequence>
<dbReference type="EMBL" id="FQUG01000002">
    <property type="protein sequence ID" value="SHE46946.1"/>
    <property type="molecule type" value="Genomic_DNA"/>
</dbReference>
<dbReference type="InterPro" id="IPR019888">
    <property type="entry name" value="Tscrpt_reg_AsnC-like"/>
</dbReference>
<dbReference type="Gene3D" id="3.30.70.3460">
    <property type="match status" value="1"/>
</dbReference>
<dbReference type="AlphaFoldDB" id="A0A1M4TRA7"/>
<proteinExistence type="inferred from homology"/>
<accession>A0A1M4TRA7</accession>
<evidence type="ECO:0000256" key="2">
    <source>
        <dbReference type="ARBA" id="ARBA00023444"/>
    </source>
</evidence>
<evidence type="ECO:0000259" key="7">
    <source>
        <dbReference type="Pfam" id="PF22451"/>
    </source>
</evidence>
<comment type="similarity">
    <text evidence="3">Belongs to the Ahb/Nir family.</text>
</comment>
<dbReference type="RefSeq" id="WP_072934651.1">
    <property type="nucleotide sequence ID" value="NZ_FQUG01000002.1"/>
</dbReference>
<dbReference type="Pfam" id="PF22451">
    <property type="entry name" value="NirdL-like_HTH"/>
    <property type="match status" value="1"/>
</dbReference>
<dbReference type="EC" id="4.1.1.111" evidence="4"/>
<protein>
    <recommendedName>
        <fullName evidence="4">siroheme decarboxylase</fullName>
        <ecNumber evidence="4">4.1.1.111</ecNumber>
    </recommendedName>
</protein>
<reference evidence="8 9" key="1">
    <citation type="submission" date="2016-11" db="EMBL/GenBank/DDBJ databases">
        <authorList>
            <person name="Jaros S."/>
            <person name="Januszkiewicz K."/>
            <person name="Wedrychowicz H."/>
        </authorList>
    </citation>
    <scope>NUCLEOTIDE SEQUENCE [LARGE SCALE GENOMIC DNA]</scope>
    <source>
        <strain evidence="8 9">DSM 10502</strain>
    </source>
</reference>
<dbReference type="Proteomes" id="UP000184404">
    <property type="component" value="Unassembled WGS sequence"/>
</dbReference>
<dbReference type="SUPFAM" id="SSF46785">
    <property type="entry name" value="Winged helix' DNA-binding domain"/>
    <property type="match status" value="1"/>
</dbReference>
<dbReference type="PANTHER" id="PTHR43413:SF1">
    <property type="entry name" value="SIROHEME DECARBOXYLASE NIRL SUBUNIT"/>
    <property type="match status" value="1"/>
</dbReference>
<keyword evidence="9" id="KW-1185">Reference proteome</keyword>
<dbReference type="SMART" id="SM00344">
    <property type="entry name" value="HTH_ASNC"/>
    <property type="match status" value="1"/>
</dbReference>
<evidence type="ECO:0000313" key="9">
    <source>
        <dbReference type="Proteomes" id="UP000184404"/>
    </source>
</evidence>
<keyword evidence="8" id="KW-0238">DNA-binding</keyword>
<dbReference type="InterPro" id="IPR040523">
    <property type="entry name" value="AsnC_trans_reg2"/>
</dbReference>
<evidence type="ECO:0000259" key="6">
    <source>
        <dbReference type="Pfam" id="PF17805"/>
    </source>
</evidence>
<comment type="pathway">
    <text evidence="2">Porphyrin-containing compound metabolism.</text>
</comment>
<dbReference type="PANTHER" id="PTHR43413">
    <property type="entry name" value="TRANSCRIPTIONAL REGULATOR, ASNC FAMILY"/>
    <property type="match status" value="1"/>
</dbReference>
<dbReference type="InterPro" id="IPR036390">
    <property type="entry name" value="WH_DNA-bd_sf"/>
</dbReference>
<evidence type="ECO:0000256" key="4">
    <source>
        <dbReference type="ARBA" id="ARBA00023471"/>
    </source>
</evidence>
<dbReference type="InterPro" id="IPR050684">
    <property type="entry name" value="HTH-Siroheme_Decarb"/>
</dbReference>
<dbReference type="STRING" id="1123243.SAMN02745190_00570"/>
<dbReference type="InterPro" id="IPR053953">
    <property type="entry name" value="NirdL-like_HTH"/>
</dbReference>
<keyword evidence="1" id="KW-0456">Lyase</keyword>
<dbReference type="GO" id="GO:0003677">
    <property type="term" value="F:DNA binding"/>
    <property type="evidence" value="ECO:0007669"/>
    <property type="project" value="UniProtKB-KW"/>
</dbReference>
<evidence type="ECO:0000256" key="5">
    <source>
        <dbReference type="ARBA" id="ARBA00048470"/>
    </source>
</evidence>
<name>A0A1M4TRA7_9FIRM</name>
<dbReference type="Pfam" id="PF17805">
    <property type="entry name" value="AsnC_trans_reg2"/>
    <property type="match status" value="1"/>
</dbReference>
<feature type="domain" description="Siroheme decarboxylase AsnC-like ligand binding" evidence="6">
    <location>
        <begin position="63"/>
        <end position="147"/>
    </location>
</feature>
<evidence type="ECO:0000256" key="3">
    <source>
        <dbReference type="ARBA" id="ARBA00023457"/>
    </source>
</evidence>
<evidence type="ECO:0000256" key="1">
    <source>
        <dbReference type="ARBA" id="ARBA00023239"/>
    </source>
</evidence>
<evidence type="ECO:0000313" key="8">
    <source>
        <dbReference type="EMBL" id="SHE46946.1"/>
    </source>
</evidence>